<name>A0A146R648_FUNHE</name>
<sequence length="140" mass="15257">MDRQAAVVSASTAHNYRDARGPACPSLLHEAIPELPLFGGLHVQHPGPCAARRGCELRPRQTPEVPQAASAVKSCPRVSANTEDFQGLQSKHTQLRGVFPQDEQRTGLQGQRPHGLALWTDKNLKRDSVVVGRHVGTLME</sequence>
<dbReference type="AlphaFoldDB" id="A0A146R648"/>
<organism evidence="1">
    <name type="scientific">Fundulus heteroclitus</name>
    <name type="common">Killifish</name>
    <name type="synonym">Mummichog</name>
    <dbReference type="NCBI Taxonomy" id="8078"/>
    <lineage>
        <taxon>Eukaryota</taxon>
        <taxon>Metazoa</taxon>
        <taxon>Chordata</taxon>
        <taxon>Craniata</taxon>
        <taxon>Vertebrata</taxon>
        <taxon>Euteleostomi</taxon>
        <taxon>Actinopterygii</taxon>
        <taxon>Neopterygii</taxon>
        <taxon>Teleostei</taxon>
        <taxon>Neoteleostei</taxon>
        <taxon>Acanthomorphata</taxon>
        <taxon>Ovalentaria</taxon>
        <taxon>Atherinomorphae</taxon>
        <taxon>Cyprinodontiformes</taxon>
        <taxon>Fundulidae</taxon>
        <taxon>Fundulus</taxon>
    </lineage>
</organism>
<evidence type="ECO:0000313" key="1">
    <source>
        <dbReference type="EMBL" id="JAQ63496.1"/>
    </source>
</evidence>
<accession>A0A146R648</accession>
<dbReference type="EMBL" id="GCES01122826">
    <property type="protein sequence ID" value="JAQ63496.1"/>
    <property type="molecule type" value="Transcribed_RNA"/>
</dbReference>
<protein>
    <submittedName>
        <fullName evidence="1">Uncharacterized protein</fullName>
    </submittedName>
</protein>
<proteinExistence type="predicted"/>
<dbReference type="EMBL" id="GCES01122827">
    <property type="protein sequence ID" value="JAQ63495.1"/>
    <property type="molecule type" value="Transcribed_RNA"/>
</dbReference>
<reference evidence="1" key="1">
    <citation type="submission" date="2015-01" db="EMBL/GenBank/DDBJ databases">
        <title>EvidentialGene: Evidence-directed Construction of Complete mRNA Transcriptomes without Genomes.</title>
        <authorList>
            <person name="Gilbert D.G."/>
        </authorList>
    </citation>
    <scope>NUCLEOTIDE SEQUENCE</scope>
</reference>